<evidence type="ECO:0000256" key="5">
    <source>
        <dbReference type="ARBA" id="ARBA00023172"/>
    </source>
</evidence>
<dbReference type="Pfam" id="PF01385">
    <property type="entry name" value="OrfB_IS605"/>
    <property type="match status" value="1"/>
</dbReference>
<gene>
    <name evidence="9" type="ORF">STRAU_6308</name>
</gene>
<dbReference type="NCBIfam" id="NF040570">
    <property type="entry name" value="guided_TnpB"/>
    <property type="match status" value="1"/>
</dbReference>
<dbReference type="Pfam" id="PF07282">
    <property type="entry name" value="Cas12f1-like_TNB"/>
    <property type="match status" value="1"/>
</dbReference>
<evidence type="ECO:0000256" key="6">
    <source>
        <dbReference type="SAM" id="MobiDB-lite"/>
    </source>
</evidence>
<keyword evidence="3" id="KW-0815">Transposition</keyword>
<dbReference type="InterPro" id="IPR051399">
    <property type="entry name" value="RNA-guided_DNA_endo/Transpos"/>
</dbReference>
<dbReference type="InterPro" id="IPR001959">
    <property type="entry name" value="Transposase"/>
</dbReference>
<evidence type="ECO:0000256" key="4">
    <source>
        <dbReference type="ARBA" id="ARBA00023125"/>
    </source>
</evidence>
<dbReference type="NCBIfam" id="TIGR01766">
    <property type="entry name" value="IS200/IS605 family accessory protein TnpB-like domain"/>
    <property type="match status" value="1"/>
</dbReference>
<keyword evidence="4" id="KW-0238">DNA-binding</keyword>
<feature type="domain" description="Probable transposase IS891/IS1136/IS1341" evidence="7">
    <location>
        <begin position="4"/>
        <end position="104"/>
    </location>
</feature>
<keyword evidence="5" id="KW-0233">DNA recombination</keyword>
<dbReference type="GO" id="GO:0032196">
    <property type="term" value="P:transposition"/>
    <property type="evidence" value="ECO:0007669"/>
    <property type="project" value="UniProtKB-KW"/>
</dbReference>
<feature type="domain" description="Cas12f1-like TNB" evidence="8">
    <location>
        <begin position="116"/>
        <end position="183"/>
    </location>
</feature>
<evidence type="ECO:0000313" key="10">
    <source>
        <dbReference type="Proteomes" id="UP000014629"/>
    </source>
</evidence>
<organism evidence="9 10">
    <name type="scientific">Streptomyces aurantiacus JA 4570</name>
    <dbReference type="NCBI Taxonomy" id="1286094"/>
    <lineage>
        <taxon>Bacteria</taxon>
        <taxon>Bacillati</taxon>
        <taxon>Actinomycetota</taxon>
        <taxon>Actinomycetes</taxon>
        <taxon>Kitasatosporales</taxon>
        <taxon>Streptomycetaceae</taxon>
        <taxon>Streptomyces</taxon>
        <taxon>Streptomyces aurantiacus group</taxon>
    </lineage>
</organism>
<accession>S3ZA97</accession>
<dbReference type="Proteomes" id="UP000014629">
    <property type="component" value="Unassembled WGS sequence"/>
</dbReference>
<evidence type="ECO:0000259" key="8">
    <source>
        <dbReference type="Pfam" id="PF07282"/>
    </source>
</evidence>
<reference evidence="9 10" key="1">
    <citation type="submission" date="2013-02" db="EMBL/GenBank/DDBJ databases">
        <title>Draft Genome Sequence of Streptomyces aurantiacus, Which Produces Setomimycin.</title>
        <authorList>
            <person name="Gruening B.A."/>
            <person name="Praeg A."/>
            <person name="Erxleben A."/>
            <person name="Guenther S."/>
            <person name="Mueller M."/>
        </authorList>
    </citation>
    <scope>NUCLEOTIDE SEQUENCE [LARGE SCALE GENOMIC DNA]</scope>
    <source>
        <strain evidence="9 10">JA 4570</strain>
    </source>
</reference>
<protein>
    <submittedName>
        <fullName evidence="9">Putative transposase in snaA-snaB intergenic region</fullName>
    </submittedName>
</protein>
<feature type="region of interest" description="Disordered" evidence="6">
    <location>
        <begin position="37"/>
        <end position="66"/>
    </location>
</feature>
<dbReference type="AlphaFoldDB" id="S3ZA97"/>
<evidence type="ECO:0000259" key="7">
    <source>
        <dbReference type="Pfam" id="PF01385"/>
    </source>
</evidence>
<name>S3ZA97_9ACTN</name>
<evidence type="ECO:0000256" key="1">
    <source>
        <dbReference type="ARBA" id="ARBA00008761"/>
    </source>
</evidence>
<keyword evidence="10" id="KW-1185">Reference proteome</keyword>
<dbReference type="PANTHER" id="PTHR30405:SF25">
    <property type="entry name" value="RNA-GUIDED DNA ENDONUCLEASE INSQ-RELATED"/>
    <property type="match status" value="1"/>
</dbReference>
<sequence>MPATDQSTGIDLGLTHFAVLSDGTKIDSPRFLRRAEKKLKKAQQDLSRKQKRSKNREKARRRVARTHAQVADARREFLHRLSTKLMRENQAIAVEDLTVSGLARTRLAKSVHDAGWGSFLAMLDYKARRYGRTLITIGRFEPTSQICSVCGHHDGPKPLHIREWTCPACGTVHDRDTNAARNVKMAAGLAVSACGAPVGPEPVLAQREETGSHGTPTGDRAA</sequence>
<dbReference type="GO" id="GO:0003677">
    <property type="term" value="F:DNA binding"/>
    <property type="evidence" value="ECO:0007669"/>
    <property type="project" value="UniProtKB-KW"/>
</dbReference>
<feature type="compositionally biased region" description="Basic residues" evidence="6">
    <location>
        <begin position="49"/>
        <end position="65"/>
    </location>
</feature>
<proteinExistence type="inferred from homology"/>
<feature type="region of interest" description="Disordered" evidence="6">
    <location>
        <begin position="200"/>
        <end position="222"/>
    </location>
</feature>
<dbReference type="PATRIC" id="fig|1286094.4.peg.6233"/>
<comment type="similarity">
    <text evidence="2">In the N-terminal section; belongs to the transposase 2 family.</text>
</comment>
<evidence type="ECO:0000256" key="3">
    <source>
        <dbReference type="ARBA" id="ARBA00022578"/>
    </source>
</evidence>
<dbReference type="EMBL" id="AOPZ01000380">
    <property type="protein sequence ID" value="EPH40611.1"/>
    <property type="molecule type" value="Genomic_DNA"/>
</dbReference>
<evidence type="ECO:0000313" key="9">
    <source>
        <dbReference type="EMBL" id="EPH40611.1"/>
    </source>
</evidence>
<dbReference type="InterPro" id="IPR010095">
    <property type="entry name" value="Cas12f1-like_TNB"/>
</dbReference>
<comment type="similarity">
    <text evidence="1">In the C-terminal section; belongs to the transposase 35 family.</text>
</comment>
<dbReference type="CDD" id="cd00350">
    <property type="entry name" value="rubredoxin_like"/>
    <property type="match status" value="1"/>
</dbReference>
<dbReference type="GO" id="GO:0006310">
    <property type="term" value="P:DNA recombination"/>
    <property type="evidence" value="ECO:0007669"/>
    <property type="project" value="UniProtKB-KW"/>
</dbReference>
<evidence type="ECO:0000256" key="2">
    <source>
        <dbReference type="ARBA" id="ARBA00011044"/>
    </source>
</evidence>
<dbReference type="PANTHER" id="PTHR30405">
    <property type="entry name" value="TRANSPOSASE"/>
    <property type="match status" value="1"/>
</dbReference>
<comment type="caution">
    <text evidence="9">The sequence shown here is derived from an EMBL/GenBank/DDBJ whole genome shotgun (WGS) entry which is preliminary data.</text>
</comment>